<proteinExistence type="predicted"/>
<name>A0A7X0MU30_9HYPH</name>
<sequence length="68" mass="7199">MTEEKRDETGNEEAQAEGSTQGEHSQEREQTAGDSNTHNSSPQTWSADHGGGVSPPTSKPVSSDDKAD</sequence>
<reference evidence="2 3" key="1">
    <citation type="submission" date="2020-08" db="EMBL/GenBank/DDBJ databases">
        <title>The Agave Microbiome: Exploring the role of microbial communities in plant adaptations to desert environments.</title>
        <authorList>
            <person name="Partida-Martinez L.P."/>
        </authorList>
    </citation>
    <scope>NUCLEOTIDE SEQUENCE [LARGE SCALE GENOMIC DNA]</scope>
    <source>
        <strain evidence="2 3">AS3.12</strain>
    </source>
</reference>
<dbReference type="RefSeq" id="WP_184655270.1">
    <property type="nucleotide sequence ID" value="NZ_JACHBU010000006.1"/>
</dbReference>
<evidence type="ECO:0000256" key="1">
    <source>
        <dbReference type="SAM" id="MobiDB-lite"/>
    </source>
</evidence>
<organism evidence="2 3">
    <name type="scientific">Rhizobium soli</name>
    <dbReference type="NCBI Taxonomy" id="424798"/>
    <lineage>
        <taxon>Bacteria</taxon>
        <taxon>Pseudomonadati</taxon>
        <taxon>Pseudomonadota</taxon>
        <taxon>Alphaproteobacteria</taxon>
        <taxon>Hyphomicrobiales</taxon>
        <taxon>Rhizobiaceae</taxon>
        <taxon>Rhizobium/Agrobacterium group</taxon>
        <taxon>Rhizobium</taxon>
    </lineage>
</organism>
<accession>A0A7X0MU30</accession>
<dbReference type="Proteomes" id="UP000585437">
    <property type="component" value="Unassembled WGS sequence"/>
</dbReference>
<dbReference type="EMBL" id="JACHBU010000006">
    <property type="protein sequence ID" value="MBB6509885.1"/>
    <property type="molecule type" value="Genomic_DNA"/>
</dbReference>
<protein>
    <submittedName>
        <fullName evidence="2">Uncharacterized protein</fullName>
    </submittedName>
</protein>
<comment type="caution">
    <text evidence="2">The sequence shown here is derived from an EMBL/GenBank/DDBJ whole genome shotgun (WGS) entry which is preliminary data.</text>
</comment>
<keyword evidence="3" id="KW-1185">Reference proteome</keyword>
<feature type="compositionally biased region" description="Polar residues" evidence="1">
    <location>
        <begin position="32"/>
        <end position="46"/>
    </location>
</feature>
<evidence type="ECO:0000313" key="3">
    <source>
        <dbReference type="Proteomes" id="UP000585437"/>
    </source>
</evidence>
<gene>
    <name evidence="2" type="ORF">F4695_003269</name>
</gene>
<feature type="region of interest" description="Disordered" evidence="1">
    <location>
        <begin position="1"/>
        <end position="68"/>
    </location>
</feature>
<dbReference type="AlphaFoldDB" id="A0A7X0MU30"/>
<evidence type="ECO:0000313" key="2">
    <source>
        <dbReference type="EMBL" id="MBB6509885.1"/>
    </source>
</evidence>